<accession>A0A9P1KDL0</accession>
<proteinExistence type="predicted"/>
<gene>
    <name evidence="2" type="ORF">ARTHRO_11320</name>
</gene>
<keyword evidence="3" id="KW-1185">Reference proteome</keyword>
<dbReference type="AlphaFoldDB" id="A0A9P1KDL0"/>
<evidence type="ECO:0000313" key="3">
    <source>
        <dbReference type="Proteomes" id="UP000032946"/>
    </source>
</evidence>
<evidence type="ECO:0000313" key="2">
    <source>
        <dbReference type="EMBL" id="CDM93647.1"/>
    </source>
</evidence>
<dbReference type="PANTHER" id="PTHR39639">
    <property type="entry name" value="CHROMOSOME 16, WHOLE GENOME SHOTGUN SEQUENCE"/>
    <property type="match status" value="1"/>
</dbReference>
<dbReference type="EMBL" id="FO818640">
    <property type="protein sequence ID" value="CDM93647.1"/>
    <property type="molecule type" value="Genomic_DNA"/>
</dbReference>
<feature type="domain" description="GmrSD restriction endonucleases N-terminal" evidence="1">
    <location>
        <begin position="66"/>
        <end position="207"/>
    </location>
</feature>
<reference evidence="2 3" key="1">
    <citation type="submission" date="2014-02" db="EMBL/GenBank/DDBJ databases">
        <authorList>
            <person name="Genoscope - CEA"/>
        </authorList>
    </citation>
    <scope>NUCLEOTIDE SEQUENCE [LARGE SCALE GENOMIC DNA]</scope>
    <source>
        <strain evidence="2 3">PCC 8005</strain>
    </source>
</reference>
<name>A0A9P1KDL0_9CYAN</name>
<dbReference type="PANTHER" id="PTHR39639:SF1">
    <property type="entry name" value="DUF262 DOMAIN-CONTAINING PROTEIN"/>
    <property type="match status" value="1"/>
</dbReference>
<organism evidence="2 3">
    <name type="scientific">Limnospira indica PCC 8005</name>
    <dbReference type="NCBI Taxonomy" id="376219"/>
    <lineage>
        <taxon>Bacteria</taxon>
        <taxon>Bacillati</taxon>
        <taxon>Cyanobacteriota</taxon>
        <taxon>Cyanophyceae</taxon>
        <taxon>Oscillatoriophycideae</taxon>
        <taxon>Oscillatoriales</taxon>
        <taxon>Sirenicapillariaceae</taxon>
        <taxon>Limnospira</taxon>
    </lineage>
</organism>
<sequence>MLIIDYLYHDDTPILIVNMSNTEVITTAKVESAENQIRENQKRIDYNTLEYPIEVLVDKYLTGIDEDTNEIFIPDYQREMAWDEQHQSKFIESIFLGLPIPYIFVADVSKEEDDQDYSRLEIIDGTQRIRTLARFIHNQLKLCELQKLTALNGFHFRYLSPSRQRRFLRNTIRLIKLTEDADEEVRRDLFERINSGSIELNQMEKRRGSQPGLFLNLIEELSTEPKFISLCAFSEASIKKRDPQEYVLRFFAFLEKYKSFSGKIHDFLDDYLKEKNEQLKQSQNPTAELERMRYEFMSMLSVIETYFPESLRTGKHKIRPITRIKFESLCVGVALALREQKDLVPKSTDFLKSQDFNEYTKSDASSSGNKVSRRIEYVRDQVLG</sequence>
<dbReference type="Pfam" id="PF03235">
    <property type="entry name" value="GmrSD_N"/>
    <property type="match status" value="1"/>
</dbReference>
<dbReference type="InterPro" id="IPR004919">
    <property type="entry name" value="GmrSD_N"/>
</dbReference>
<protein>
    <recommendedName>
        <fullName evidence="1">GmrSD restriction endonucleases N-terminal domain-containing protein</fullName>
    </recommendedName>
</protein>
<dbReference type="Proteomes" id="UP000032946">
    <property type="component" value="Chromosome"/>
</dbReference>
<evidence type="ECO:0000259" key="1">
    <source>
        <dbReference type="Pfam" id="PF03235"/>
    </source>
</evidence>
<dbReference type="RefSeq" id="WP_082113516.1">
    <property type="nucleotide sequence ID" value="NZ_FO818640.1"/>
</dbReference>